<evidence type="ECO:0000256" key="2">
    <source>
        <dbReference type="ARBA" id="ARBA00022598"/>
    </source>
</evidence>
<dbReference type="PANTHER" id="PTHR43201">
    <property type="entry name" value="ACYL-COA SYNTHETASE"/>
    <property type="match status" value="1"/>
</dbReference>
<dbReference type="EMBL" id="QGKM01000001">
    <property type="protein sequence ID" value="PWR00670.1"/>
    <property type="molecule type" value="Genomic_DNA"/>
</dbReference>
<dbReference type="InterPro" id="IPR025110">
    <property type="entry name" value="AMP-bd_C"/>
</dbReference>
<dbReference type="InterPro" id="IPR000873">
    <property type="entry name" value="AMP-dep_synth/lig_dom"/>
</dbReference>
<dbReference type="Gene3D" id="3.40.50.12780">
    <property type="entry name" value="N-terminal domain of ligase-like"/>
    <property type="match status" value="1"/>
</dbReference>
<proteinExistence type="inferred from homology"/>
<evidence type="ECO:0000313" key="6">
    <source>
        <dbReference type="Proteomes" id="UP000245539"/>
    </source>
</evidence>
<comment type="caution">
    <text evidence="5">The sequence shown here is derived from an EMBL/GenBank/DDBJ whole genome shotgun (WGS) entry which is preliminary data.</text>
</comment>
<evidence type="ECO:0000259" key="3">
    <source>
        <dbReference type="Pfam" id="PF00501"/>
    </source>
</evidence>
<dbReference type="PANTHER" id="PTHR43201:SF5">
    <property type="entry name" value="MEDIUM-CHAIN ACYL-COA LIGASE ACSF2, MITOCHONDRIAL"/>
    <property type="match status" value="1"/>
</dbReference>
<evidence type="ECO:0000259" key="4">
    <source>
        <dbReference type="Pfam" id="PF13193"/>
    </source>
</evidence>
<dbReference type="RefSeq" id="WP_109835651.1">
    <property type="nucleotide sequence ID" value="NZ_QGKM01000001.1"/>
</dbReference>
<dbReference type="OrthoDB" id="9047442at2"/>
<reference evidence="5 6" key="1">
    <citation type="submission" date="2018-05" db="EMBL/GenBank/DDBJ databases">
        <title>Leucothrix arctica sp. nov., isolated from Arctic seawater.</title>
        <authorList>
            <person name="Choi A."/>
            <person name="Baek K."/>
        </authorList>
    </citation>
    <scope>NUCLEOTIDE SEQUENCE [LARGE SCALE GENOMIC DNA]</scope>
    <source>
        <strain evidence="5 6">JCM 18388</strain>
    </source>
</reference>
<dbReference type="Pfam" id="PF00501">
    <property type="entry name" value="AMP-binding"/>
    <property type="match status" value="1"/>
</dbReference>
<dbReference type="InterPro" id="IPR042099">
    <property type="entry name" value="ANL_N_sf"/>
</dbReference>
<dbReference type="Proteomes" id="UP000245539">
    <property type="component" value="Unassembled WGS sequence"/>
</dbReference>
<keyword evidence="2 5" id="KW-0436">Ligase</keyword>
<keyword evidence="6" id="KW-1185">Reference proteome</keyword>
<dbReference type="Pfam" id="PF13193">
    <property type="entry name" value="AMP-binding_C"/>
    <property type="match status" value="1"/>
</dbReference>
<dbReference type="Gene3D" id="3.30.300.30">
    <property type="match status" value="1"/>
</dbReference>
<name>A0A317CQX0_9GAMM</name>
<protein>
    <submittedName>
        <fullName evidence="5">Acid--CoA ligase</fullName>
    </submittedName>
</protein>
<gene>
    <name evidence="5" type="ORF">DKW60_00230</name>
</gene>
<accession>A0A317CQX0</accession>
<evidence type="ECO:0000256" key="1">
    <source>
        <dbReference type="ARBA" id="ARBA00006432"/>
    </source>
</evidence>
<dbReference type="AlphaFoldDB" id="A0A317CQX0"/>
<sequence>MSEKTGNNPEENIATNTSGNIQYWVSQHATNTPDKAAIHFIQDAKSHTWTYAALDLAIEQQVLRFKQTYQLKQGDRIAWYGMNNPEMLVLLFAAARCGLILVPLNWRLALPEICFIVKDCAPRVVFFDKHFTENIPTLLTATPDCQGVSIEAKQHQQFTQTTKTAIADNSENIGAATPLMIVYTSGTGGHPKGAVLDQASFECNAKMSWHMHDMSADDHILSFLPMFHVGGFNIQMLPAIALGATTTLLEKFDPNEAVRQLNSGDITLTLTVPTILQTLLAHPDWHEEKLQHLRAMSIGSTDVPIALIKALHQINIPLLQVYGTTETSPLAIYQRQNNAFDSEGSIGQCGQYCEIRLVDRDGNDVPQGDNGEIWVRGHNILQHYWNNLEATNSSLVNGWFRSGDVARCDENGFYWFADRLKHVIISGGENIYAAELERVIRDFPGLQELVIVGAPDEKWGEVAVVVAVRDPADPRTDHELTEQILASFNNQLARFKHPKRVKFVDTLPRTALGKVQADKVKSLL</sequence>
<dbReference type="GO" id="GO:0031956">
    <property type="term" value="F:medium-chain fatty acid-CoA ligase activity"/>
    <property type="evidence" value="ECO:0007669"/>
    <property type="project" value="TreeGrafter"/>
</dbReference>
<dbReference type="SUPFAM" id="SSF56801">
    <property type="entry name" value="Acetyl-CoA synthetase-like"/>
    <property type="match status" value="1"/>
</dbReference>
<organism evidence="5 6">
    <name type="scientific">Leucothrix pacifica</name>
    <dbReference type="NCBI Taxonomy" id="1247513"/>
    <lineage>
        <taxon>Bacteria</taxon>
        <taxon>Pseudomonadati</taxon>
        <taxon>Pseudomonadota</taxon>
        <taxon>Gammaproteobacteria</taxon>
        <taxon>Thiotrichales</taxon>
        <taxon>Thiotrichaceae</taxon>
        <taxon>Leucothrix</taxon>
    </lineage>
</organism>
<evidence type="ECO:0000313" key="5">
    <source>
        <dbReference type="EMBL" id="PWR00670.1"/>
    </source>
</evidence>
<dbReference type="GO" id="GO:0006631">
    <property type="term" value="P:fatty acid metabolic process"/>
    <property type="evidence" value="ECO:0007669"/>
    <property type="project" value="TreeGrafter"/>
</dbReference>
<comment type="similarity">
    <text evidence="1">Belongs to the ATP-dependent AMP-binding enzyme family.</text>
</comment>
<dbReference type="InterPro" id="IPR045851">
    <property type="entry name" value="AMP-bd_C_sf"/>
</dbReference>
<feature type="domain" description="AMP-dependent synthetase/ligase" evidence="3">
    <location>
        <begin position="27"/>
        <end position="385"/>
    </location>
</feature>
<feature type="domain" description="AMP-binding enzyme C-terminal" evidence="4">
    <location>
        <begin position="435"/>
        <end position="514"/>
    </location>
</feature>